<evidence type="ECO:0000313" key="2">
    <source>
        <dbReference type="EMBL" id="EMF12960.1"/>
    </source>
</evidence>
<dbReference type="RefSeq" id="XP_016761081.1">
    <property type="nucleotide sequence ID" value="XM_016909752.1"/>
</dbReference>
<evidence type="ECO:0000256" key="1">
    <source>
        <dbReference type="ARBA" id="ARBA00022801"/>
    </source>
</evidence>
<dbReference type="Pfam" id="PF00702">
    <property type="entry name" value="Hydrolase"/>
    <property type="match status" value="1"/>
</dbReference>
<dbReference type="HOGENOM" id="CLU_045011_2_0_1"/>
<dbReference type="eggNOG" id="ENOG502S2N3">
    <property type="taxonomic scope" value="Eukaryota"/>
</dbReference>
<dbReference type="Proteomes" id="UP000016931">
    <property type="component" value="Unassembled WGS sequence"/>
</dbReference>
<dbReference type="EMBL" id="KB456264">
    <property type="protein sequence ID" value="EMF12960.1"/>
    <property type="molecule type" value="Genomic_DNA"/>
</dbReference>
<dbReference type="AlphaFoldDB" id="M3D445"/>
<dbReference type="InterPro" id="IPR023198">
    <property type="entry name" value="PGP-like_dom2"/>
</dbReference>
<dbReference type="InterPro" id="IPR006439">
    <property type="entry name" value="HAD-SF_hydro_IA"/>
</dbReference>
<dbReference type="PANTHER" id="PTHR43316:SF4">
    <property type="entry name" value="ACID DEHALOGENASE, PUTATIVE (AFU_ORTHOLOGUE AFUA_8G05870)-RELATED"/>
    <property type="match status" value="1"/>
</dbReference>
<dbReference type="Gene3D" id="1.10.150.240">
    <property type="entry name" value="Putative phosphatase, domain 2"/>
    <property type="match status" value="1"/>
</dbReference>
<name>M3D445_SPHMS</name>
<dbReference type="InterPro" id="IPR023214">
    <property type="entry name" value="HAD_sf"/>
</dbReference>
<dbReference type="SFLD" id="SFLDS00003">
    <property type="entry name" value="Haloacid_Dehalogenase"/>
    <property type="match status" value="1"/>
</dbReference>
<dbReference type="SFLD" id="SFLDG01129">
    <property type="entry name" value="C1.5:_HAD__Beta-PGM__Phosphata"/>
    <property type="match status" value="1"/>
</dbReference>
<dbReference type="OMA" id="CVSYDAF"/>
<dbReference type="InterPro" id="IPR051540">
    <property type="entry name" value="S-2-haloacid_dehalogenase"/>
</dbReference>
<proteinExistence type="predicted"/>
<dbReference type="InterPro" id="IPR036412">
    <property type="entry name" value="HAD-like_sf"/>
</dbReference>
<dbReference type="SUPFAM" id="SSF56784">
    <property type="entry name" value="HAD-like"/>
    <property type="match status" value="1"/>
</dbReference>
<gene>
    <name evidence="2" type="ORF">SEPMUDRAFT_66520</name>
</gene>
<accession>M3D445</accession>
<dbReference type="PANTHER" id="PTHR43316">
    <property type="entry name" value="HYDROLASE, HALOACID DELAHOGENASE-RELATED"/>
    <property type="match status" value="1"/>
</dbReference>
<dbReference type="GO" id="GO:0016791">
    <property type="term" value="F:phosphatase activity"/>
    <property type="evidence" value="ECO:0007669"/>
    <property type="project" value="UniProtKB-ARBA"/>
</dbReference>
<evidence type="ECO:0000313" key="3">
    <source>
        <dbReference type="Proteomes" id="UP000016931"/>
    </source>
</evidence>
<dbReference type="STRING" id="692275.M3D445"/>
<dbReference type="GeneID" id="27906889"/>
<dbReference type="Gene3D" id="3.40.50.1000">
    <property type="entry name" value="HAD superfamily/HAD-like"/>
    <property type="match status" value="1"/>
</dbReference>
<sequence length="239" mass="27154">MSKKHIVFDIVGTVISYETFFAALEERIGSQLLSHNIPPRLFAWTWMEAADLESHHSHTSGRPKLFKNIFAPLLYRYLAMAGIPNPHTFISSEDVEYIVSAYSSRLTARPGIVECFRRLREAGFTIWALTSGDAERVKEYLGRNEIPLDEENFIACEDIGKMKPAPEVYCYVRERLEDAEEMWFAACHMWDAAAAKHNGFKAAWCSEWEKLPVPEVFGEMDVVADSLEALADGIIEASR</sequence>
<keyword evidence="3" id="KW-1185">Reference proteome</keyword>
<protein>
    <submittedName>
        <fullName evidence="2">2-haloalkanoic acid dehalogenase</fullName>
    </submittedName>
</protein>
<keyword evidence="1" id="KW-0378">Hydrolase</keyword>
<organism evidence="2 3">
    <name type="scientific">Sphaerulina musiva (strain SO2202)</name>
    <name type="common">Poplar stem canker fungus</name>
    <name type="synonym">Septoria musiva</name>
    <dbReference type="NCBI Taxonomy" id="692275"/>
    <lineage>
        <taxon>Eukaryota</taxon>
        <taxon>Fungi</taxon>
        <taxon>Dikarya</taxon>
        <taxon>Ascomycota</taxon>
        <taxon>Pezizomycotina</taxon>
        <taxon>Dothideomycetes</taxon>
        <taxon>Dothideomycetidae</taxon>
        <taxon>Mycosphaerellales</taxon>
        <taxon>Mycosphaerellaceae</taxon>
        <taxon>Sphaerulina</taxon>
    </lineage>
</organism>
<dbReference type="OrthoDB" id="2363873at2759"/>
<reference evidence="2 3" key="1">
    <citation type="journal article" date="2012" name="PLoS Pathog.">
        <title>Diverse lifestyles and strategies of plant pathogenesis encoded in the genomes of eighteen Dothideomycetes fungi.</title>
        <authorList>
            <person name="Ohm R.A."/>
            <person name="Feau N."/>
            <person name="Henrissat B."/>
            <person name="Schoch C.L."/>
            <person name="Horwitz B.A."/>
            <person name="Barry K.W."/>
            <person name="Condon B.J."/>
            <person name="Copeland A.C."/>
            <person name="Dhillon B."/>
            <person name="Glaser F."/>
            <person name="Hesse C.N."/>
            <person name="Kosti I."/>
            <person name="LaButti K."/>
            <person name="Lindquist E.A."/>
            <person name="Lucas S."/>
            <person name="Salamov A.A."/>
            <person name="Bradshaw R.E."/>
            <person name="Ciuffetti L."/>
            <person name="Hamelin R.C."/>
            <person name="Kema G.H.J."/>
            <person name="Lawrence C."/>
            <person name="Scott J.A."/>
            <person name="Spatafora J.W."/>
            <person name="Turgeon B.G."/>
            <person name="de Wit P.J.G.M."/>
            <person name="Zhong S."/>
            <person name="Goodwin S.B."/>
            <person name="Grigoriev I.V."/>
        </authorList>
    </citation>
    <scope>NUCLEOTIDE SEQUENCE [LARGE SCALE GENOMIC DNA]</scope>
    <source>
        <strain evidence="2 3">SO2202</strain>
    </source>
</reference>
<dbReference type="PRINTS" id="PR00413">
    <property type="entry name" value="HADHALOGNASE"/>
</dbReference>